<gene>
    <name evidence="1" type="ORF">So717_08140</name>
</gene>
<dbReference type="Proteomes" id="UP000436522">
    <property type="component" value="Unassembled WGS sequence"/>
</dbReference>
<sequence>MTAHLSMGQQSETLLVDATMKTQIIWPMAALLTLGACVESGTGTPIRNLPEEVVAMAAPNQDLSSVRIKEEDGCYWYRHSGPVETTLLPLRNKAGSPICTKPPSE</sequence>
<evidence type="ECO:0000313" key="1">
    <source>
        <dbReference type="EMBL" id="GFE49061.1"/>
    </source>
</evidence>
<keyword evidence="2" id="KW-1185">Reference proteome</keyword>
<comment type="caution">
    <text evidence="1">The sequence shown here is derived from an EMBL/GenBank/DDBJ whole genome shotgun (WGS) entry which is preliminary data.</text>
</comment>
<name>A0A640VPQ0_9RHOB</name>
<accession>A0A640VPQ0</accession>
<evidence type="ECO:0000313" key="2">
    <source>
        <dbReference type="Proteomes" id="UP000436522"/>
    </source>
</evidence>
<organism evidence="1 2">
    <name type="scientific">Roseobacter cerasinus</name>
    <dbReference type="NCBI Taxonomy" id="2602289"/>
    <lineage>
        <taxon>Bacteria</taxon>
        <taxon>Pseudomonadati</taxon>
        <taxon>Pseudomonadota</taxon>
        <taxon>Alphaproteobacteria</taxon>
        <taxon>Rhodobacterales</taxon>
        <taxon>Roseobacteraceae</taxon>
        <taxon>Roseobacter</taxon>
    </lineage>
</organism>
<dbReference type="AlphaFoldDB" id="A0A640VPQ0"/>
<protein>
    <submittedName>
        <fullName evidence="1">Uncharacterized protein</fullName>
    </submittedName>
</protein>
<proteinExistence type="predicted"/>
<reference evidence="1 2" key="1">
    <citation type="submission" date="2019-12" db="EMBL/GenBank/DDBJ databases">
        <title>Roseobacter cerasinus sp. nov., isolated from seawater around aquaculture.</title>
        <authorList>
            <person name="Muramatsu S."/>
            <person name="Takabe Y."/>
            <person name="Mori K."/>
            <person name="Takaichi S."/>
            <person name="Hanada S."/>
        </authorList>
    </citation>
    <scope>NUCLEOTIDE SEQUENCE [LARGE SCALE GENOMIC DNA]</scope>
    <source>
        <strain evidence="1 2">AI77</strain>
    </source>
</reference>
<dbReference type="EMBL" id="BLIV01000002">
    <property type="protein sequence ID" value="GFE49061.1"/>
    <property type="molecule type" value="Genomic_DNA"/>
</dbReference>